<sequence>MKILYSLFLFLVMITRYLNSIDENHNIANSSEYSFSSSDLLIQTDNYPCELKLRLFDESNKEEITNGVDNLKLESLIIKYEIHFPLTIGLKNFKIVGPTQNNGYTSNLIGPKEYNSEIVCPSDNCRNTVIVYEQLLRKNNLVNPQIGPLEIELLAEIPTLEYNFEGRRIYNDTIIRVKSDSIY</sequence>
<reference evidence="1 2" key="1">
    <citation type="submission" date="2019-05" db="EMBL/GenBank/DDBJ databases">
        <authorList>
            <person name="Zhang J.-Y."/>
            <person name="Feg X."/>
            <person name="Du Z.-J."/>
        </authorList>
    </citation>
    <scope>NUCLEOTIDE SEQUENCE [LARGE SCALE GENOMIC DNA]</scope>
    <source>
        <strain evidence="1 2">RZ26</strain>
    </source>
</reference>
<dbReference type="AlphaFoldDB" id="A0A5S3QIG2"/>
<dbReference type="RefSeq" id="WP_138658338.1">
    <property type="nucleotide sequence ID" value="NZ_VATY01000002.1"/>
</dbReference>
<organism evidence="1 2">
    <name type="scientific">Maribacter algarum</name>
    <name type="common">ex Zhang et al. 2020</name>
    <dbReference type="NCBI Taxonomy" id="2578118"/>
    <lineage>
        <taxon>Bacteria</taxon>
        <taxon>Pseudomonadati</taxon>
        <taxon>Bacteroidota</taxon>
        <taxon>Flavobacteriia</taxon>
        <taxon>Flavobacteriales</taxon>
        <taxon>Flavobacteriaceae</taxon>
        <taxon>Maribacter</taxon>
    </lineage>
</organism>
<evidence type="ECO:0000313" key="2">
    <source>
        <dbReference type="Proteomes" id="UP000310314"/>
    </source>
</evidence>
<dbReference type="Proteomes" id="UP000310314">
    <property type="component" value="Unassembled WGS sequence"/>
</dbReference>
<name>A0A5S3QIG2_9FLAO</name>
<proteinExistence type="predicted"/>
<keyword evidence="2" id="KW-1185">Reference proteome</keyword>
<dbReference type="EMBL" id="VATY01000002">
    <property type="protein sequence ID" value="TMM57355.1"/>
    <property type="molecule type" value="Genomic_DNA"/>
</dbReference>
<evidence type="ECO:0000313" key="1">
    <source>
        <dbReference type="EMBL" id="TMM57355.1"/>
    </source>
</evidence>
<accession>A0A5S3QIG2</accession>
<protein>
    <submittedName>
        <fullName evidence="1">Uncharacterized protein</fullName>
    </submittedName>
</protein>
<gene>
    <name evidence="1" type="ORF">FEE95_12790</name>
</gene>
<comment type="caution">
    <text evidence="1">The sequence shown here is derived from an EMBL/GenBank/DDBJ whole genome shotgun (WGS) entry which is preliminary data.</text>
</comment>